<accession>A0A9Q0QQ82</accession>
<feature type="region of interest" description="Disordered" evidence="1">
    <location>
        <begin position="130"/>
        <end position="150"/>
    </location>
</feature>
<evidence type="ECO:0000256" key="1">
    <source>
        <dbReference type="SAM" id="MobiDB-lite"/>
    </source>
</evidence>
<organism evidence="2 3">
    <name type="scientific">Protea cynaroides</name>
    <dbReference type="NCBI Taxonomy" id="273540"/>
    <lineage>
        <taxon>Eukaryota</taxon>
        <taxon>Viridiplantae</taxon>
        <taxon>Streptophyta</taxon>
        <taxon>Embryophyta</taxon>
        <taxon>Tracheophyta</taxon>
        <taxon>Spermatophyta</taxon>
        <taxon>Magnoliopsida</taxon>
        <taxon>Proteales</taxon>
        <taxon>Proteaceae</taxon>
        <taxon>Protea</taxon>
    </lineage>
</organism>
<evidence type="ECO:0000313" key="2">
    <source>
        <dbReference type="EMBL" id="KAJ4967887.1"/>
    </source>
</evidence>
<feature type="compositionally biased region" description="Low complexity" evidence="1">
    <location>
        <begin position="59"/>
        <end position="69"/>
    </location>
</feature>
<dbReference type="EMBL" id="JAMYWD010000006">
    <property type="protein sequence ID" value="KAJ4967887.1"/>
    <property type="molecule type" value="Genomic_DNA"/>
</dbReference>
<dbReference type="AlphaFoldDB" id="A0A9Q0QQ82"/>
<dbReference type="PANTHER" id="PTHR35985:SF1">
    <property type="entry name" value="OS07G0675200 PROTEIN"/>
    <property type="match status" value="1"/>
</dbReference>
<proteinExistence type="predicted"/>
<gene>
    <name evidence="2" type="ORF">NE237_014588</name>
</gene>
<dbReference type="PANTHER" id="PTHR35985">
    <property type="entry name" value="OS07G0675200 PROTEIN"/>
    <property type="match status" value="1"/>
</dbReference>
<keyword evidence="3" id="KW-1185">Reference proteome</keyword>
<feature type="compositionally biased region" description="Basic and acidic residues" evidence="1">
    <location>
        <begin position="45"/>
        <end position="56"/>
    </location>
</feature>
<reference evidence="2" key="1">
    <citation type="journal article" date="2023" name="Plant J.">
        <title>The genome of the king protea, Protea cynaroides.</title>
        <authorList>
            <person name="Chang J."/>
            <person name="Duong T.A."/>
            <person name="Schoeman C."/>
            <person name="Ma X."/>
            <person name="Roodt D."/>
            <person name="Barker N."/>
            <person name="Li Z."/>
            <person name="Van de Peer Y."/>
            <person name="Mizrachi E."/>
        </authorList>
    </citation>
    <scope>NUCLEOTIDE SEQUENCE</scope>
    <source>
        <tissue evidence="2">Young leaves</tissue>
    </source>
</reference>
<feature type="compositionally biased region" description="Polar residues" evidence="1">
    <location>
        <begin position="29"/>
        <end position="40"/>
    </location>
</feature>
<protein>
    <submittedName>
        <fullName evidence="2">Uncharacterized protein</fullName>
    </submittedName>
</protein>
<dbReference type="Proteomes" id="UP001141806">
    <property type="component" value="Unassembled WGS sequence"/>
</dbReference>
<feature type="region of interest" description="Disordered" evidence="1">
    <location>
        <begin position="29"/>
        <end position="112"/>
    </location>
</feature>
<evidence type="ECO:0000313" key="3">
    <source>
        <dbReference type="Proteomes" id="UP001141806"/>
    </source>
</evidence>
<dbReference type="OrthoDB" id="779250at2759"/>
<comment type="caution">
    <text evidence="2">The sequence shown here is derived from an EMBL/GenBank/DDBJ whole genome shotgun (WGS) entry which is preliminary data.</text>
</comment>
<name>A0A9Q0QQ82_9MAGN</name>
<sequence length="229" mass="25344">MQSKLAEATIRSGGFVSALATNRVSQWIRAASSTSRTTDPTIHMGESKGIDAEDGTKTAAAEGAQQQQQHPEEENPRFPLGKVPVLPSQPKLESTEVPPPNPSFQQKRSFRASSLEDVSCVGDCDGLEREYQQQQEDDEQEYDKCHKPSPLSEVEFVDTRKPITRATDGTACADEYGENRVIGWSKEQLDTVDEALERAVRIWRENAMRGDPDSPQSRALRALLGELNS</sequence>